<organism evidence="1 2">
    <name type="scientific">Pseudomonas syringae pv. avii</name>
    <dbReference type="NCBI Taxonomy" id="663959"/>
    <lineage>
        <taxon>Bacteria</taxon>
        <taxon>Pseudomonadati</taxon>
        <taxon>Pseudomonadota</taxon>
        <taxon>Gammaproteobacteria</taxon>
        <taxon>Pseudomonadales</taxon>
        <taxon>Pseudomonadaceae</taxon>
        <taxon>Pseudomonas</taxon>
        <taxon>Pseudomonas syringae</taxon>
    </lineage>
</organism>
<dbReference type="EMBL" id="RBUA01001282">
    <property type="protein sequence ID" value="RMU46394.1"/>
    <property type="molecule type" value="Genomic_DNA"/>
</dbReference>
<protein>
    <submittedName>
        <fullName evidence="1">Uncharacterized protein</fullName>
    </submittedName>
</protein>
<gene>
    <name evidence="1" type="ORF">ALP29_201124</name>
</gene>
<evidence type="ECO:0000313" key="1">
    <source>
        <dbReference type="EMBL" id="RMU46394.1"/>
    </source>
</evidence>
<accession>A0A3M5ULM7</accession>
<proteinExistence type="predicted"/>
<dbReference type="Proteomes" id="UP000280395">
    <property type="component" value="Unassembled WGS sequence"/>
</dbReference>
<dbReference type="AlphaFoldDB" id="A0A3M5ULM7"/>
<sequence>MLTRERFNLGDIAQARLDGLSTAYERRPVYVLSAFFVNREQDVDLVVVDIHLIRGLLQCFHFGVLRLAFLQLPLTPL</sequence>
<evidence type="ECO:0000313" key="2">
    <source>
        <dbReference type="Proteomes" id="UP000280395"/>
    </source>
</evidence>
<comment type="caution">
    <text evidence="1">The sequence shown here is derived from an EMBL/GenBank/DDBJ whole genome shotgun (WGS) entry which is preliminary data.</text>
</comment>
<name>A0A3M5ULM7_PSESX</name>
<reference evidence="1 2" key="1">
    <citation type="submission" date="2018-08" db="EMBL/GenBank/DDBJ databases">
        <title>Recombination of ecologically and evolutionarily significant loci maintains genetic cohesion in the Pseudomonas syringae species complex.</title>
        <authorList>
            <person name="Dillon M."/>
            <person name="Thakur S."/>
            <person name="Almeida R.N.D."/>
            <person name="Weir B.S."/>
            <person name="Guttman D.S."/>
        </authorList>
    </citation>
    <scope>NUCLEOTIDE SEQUENCE [LARGE SCALE GENOMIC DNA]</scope>
    <source>
        <strain evidence="1 2">ICMP 14479</strain>
    </source>
</reference>